<gene>
    <name evidence="2" type="ORF">J3359_12590</name>
</gene>
<sequence>MEKKHRSSTFILGDFLKKIKQKITYTYDFGDSWKHEIIVEKFLKKDKEIEYPVCIKGKNNCPPEDCGGIWRFYNMMEIIKDKNNPERKEMLEWIGENYDPEYFNLEETNEQLK</sequence>
<accession>A0A975CLY7</accession>
<dbReference type="InterPro" id="IPR024047">
    <property type="entry name" value="MM3350-like_sf"/>
</dbReference>
<dbReference type="PANTHER" id="PTHR41878">
    <property type="entry name" value="LEXA REPRESSOR-RELATED"/>
    <property type="match status" value="1"/>
</dbReference>
<reference evidence="2 3" key="1">
    <citation type="submission" date="2021-03" db="EMBL/GenBank/DDBJ databases">
        <title>Complete genome of Polaribacter_sp.SM13.</title>
        <authorList>
            <person name="Jeong S.W."/>
            <person name="Bae J.W."/>
        </authorList>
    </citation>
    <scope>NUCLEOTIDE SEQUENCE [LARGE SCALE GENOMIC DNA]</scope>
    <source>
        <strain evidence="2 3">SM13</strain>
    </source>
</reference>
<name>A0A975CLY7_9FLAO</name>
<dbReference type="Gene3D" id="3.10.290.30">
    <property type="entry name" value="MM3350-like"/>
    <property type="match status" value="1"/>
</dbReference>
<evidence type="ECO:0000259" key="1">
    <source>
        <dbReference type="Pfam" id="PF07929"/>
    </source>
</evidence>
<dbReference type="InterPro" id="IPR012912">
    <property type="entry name" value="Plasmid_pRiA4b_Orf3-like"/>
</dbReference>
<dbReference type="RefSeq" id="WP_208077207.1">
    <property type="nucleotide sequence ID" value="NZ_CP071869.1"/>
</dbReference>
<dbReference type="SUPFAM" id="SSF159941">
    <property type="entry name" value="MM3350-like"/>
    <property type="match status" value="1"/>
</dbReference>
<protein>
    <submittedName>
        <fullName evidence="2">Plasmid pRiA4b ORF-3 family protein</fullName>
    </submittedName>
</protein>
<dbReference type="KEGG" id="pcea:J3359_12590"/>
<dbReference type="EMBL" id="CP071869">
    <property type="protein sequence ID" value="QTE21655.1"/>
    <property type="molecule type" value="Genomic_DNA"/>
</dbReference>
<keyword evidence="3" id="KW-1185">Reference proteome</keyword>
<feature type="domain" description="Plasmid pRiA4b Orf3-like" evidence="1">
    <location>
        <begin position="7"/>
        <end position="107"/>
    </location>
</feature>
<organism evidence="2 3">
    <name type="scientific">Polaribacter cellanae</name>
    <dbReference type="NCBI Taxonomy" id="2818493"/>
    <lineage>
        <taxon>Bacteria</taxon>
        <taxon>Pseudomonadati</taxon>
        <taxon>Bacteroidota</taxon>
        <taxon>Flavobacteriia</taxon>
        <taxon>Flavobacteriales</taxon>
        <taxon>Flavobacteriaceae</taxon>
    </lineage>
</organism>
<proteinExistence type="predicted"/>
<dbReference type="PANTHER" id="PTHR41878:SF1">
    <property type="entry name" value="TNPR PROTEIN"/>
    <property type="match status" value="1"/>
</dbReference>
<dbReference type="AlphaFoldDB" id="A0A975CLY7"/>
<evidence type="ECO:0000313" key="2">
    <source>
        <dbReference type="EMBL" id="QTE21655.1"/>
    </source>
</evidence>
<dbReference type="Pfam" id="PF07929">
    <property type="entry name" value="PRiA4_ORF3"/>
    <property type="match status" value="1"/>
</dbReference>
<dbReference type="Proteomes" id="UP000663920">
    <property type="component" value="Chromosome"/>
</dbReference>
<evidence type="ECO:0000313" key="3">
    <source>
        <dbReference type="Proteomes" id="UP000663920"/>
    </source>
</evidence>